<keyword evidence="4" id="KW-1185">Reference proteome</keyword>
<dbReference type="SUPFAM" id="SSF69318">
    <property type="entry name" value="Integrin alpha N-terminal domain"/>
    <property type="match status" value="3"/>
</dbReference>
<dbReference type="Proteomes" id="UP001172083">
    <property type="component" value="Unassembled WGS sequence"/>
</dbReference>
<sequence>MKHFCSILLLLGLPFTGTTQTQQKLFSLLPSAKTGVAFENTITDEKAHNILIYSNYYGGAGVGIGDFNNDGLDDLYFTGNLVGDRLYKNNGNLVFEDITKPAGILDDGSWSSGVAIADVNNDGLVDIYVCKELYDDKPALRRNKLYINKGNFVFEEKAAEYGLDNDQRTRHATFLDYDKDGFLDLFILNQPPNPGNYSELYGINWRQPRFSPRLYRNNGNGSFTDVSEIAGVLKPCFPNSVSASDFNNDGWTDIYVANDFEAPDLLYINQGDGTFINIIEEASRHISYFSMGVDAADINNDGWLDLMVLDMIAEDNYRLKANMGGMDPKAFWKTLEEGGHYQYMHNTLLLNNGNNVFSDIAHLAGVSSTDWSWANLIADFDNDGLRDIYVTNGLLRDIRNSDAAKTFPAYVQKTIDEFVRKHPNEGNVSIWDILDLDEALALLPSVKLSNYMFRNKDGLIFEKVMEDWGIAQKAFSNGAAYSDLDRDGDLDLVVNNINEVAHIYRNNAEKVGANNFLRVRLHDSKHKVPVLNARLKIDYAGKQQIFELTNVRGIYSTSECVAHFGLGQHDKIDRLTITWPNKTTTVLKDLKANQLLNIDYRKYKKQSAKPQAVKKPYHFEDVSDAAGIDFYHKENDFDDFDKQVLLPHRLSAFGPGVAVGDVNGDQLEDFYVGGAKGQEGQLFVQAEDGTFKKSKTNPWNRDREKEDVKAVFFDVDNDGDDDLYVLSGGNAYPENSEMYQDRLYINKGKGTFTKAPDLALPGLRESGGCVVPFDYDNDGDKDLFVGTRHRPWKYPSPAISRILENKDGRFKDVTKQIAPDLLDIGMVTDAIWSDFDQDGNTDLMVVGEWMPVTVLKFDGKKFNRVGQSLLDKNVGWWFSIEAADFDKDGDEDYIVGNLGQNHKYNASENEPFEIYYSDFDENGTGDIVLSHFNFGERVPVRGRSCSSQQVPTIKNKFQTYDLFASADLDKIYGVNELDQALHYQVPSFASIYLENLGGGKFNIKTLPARAQFSPVNTIITDDFNKDGHLDILLGGNFYTTEVETTRHDAGVGLLLTGDGKGNFQAISPLESGLLIPYDVKGLSIIHTARGKYILCASNDDKLRLLKWEEQGVMHQASDVQKTTKSGNARGLGIK</sequence>
<feature type="domain" description="ASPIC/UnbV" evidence="2">
    <location>
        <begin position="532"/>
        <end position="596"/>
    </location>
</feature>
<dbReference type="Pfam" id="PF07593">
    <property type="entry name" value="UnbV_ASPIC"/>
    <property type="match status" value="1"/>
</dbReference>
<dbReference type="Gene3D" id="2.130.10.130">
    <property type="entry name" value="Integrin alpha, N-terminal"/>
    <property type="match status" value="3"/>
</dbReference>
<organism evidence="3 4">
    <name type="scientific">Agaribacillus aureus</name>
    <dbReference type="NCBI Taxonomy" id="3051825"/>
    <lineage>
        <taxon>Bacteria</taxon>
        <taxon>Pseudomonadati</taxon>
        <taxon>Bacteroidota</taxon>
        <taxon>Cytophagia</taxon>
        <taxon>Cytophagales</taxon>
        <taxon>Splendidivirgaceae</taxon>
        <taxon>Agaribacillus</taxon>
    </lineage>
</organism>
<dbReference type="PANTHER" id="PTHR16026">
    <property type="entry name" value="CARTILAGE ACIDIC PROTEIN 1"/>
    <property type="match status" value="1"/>
</dbReference>
<accession>A0ABT8L298</accession>
<keyword evidence="1" id="KW-0732">Signal</keyword>
<dbReference type="PANTHER" id="PTHR16026:SF0">
    <property type="entry name" value="CARTILAGE ACIDIC PROTEIN 1"/>
    <property type="match status" value="1"/>
</dbReference>
<reference evidence="3" key="1">
    <citation type="submission" date="2023-06" db="EMBL/GenBank/DDBJ databases">
        <title>Genomic of Agaribacillus aureum.</title>
        <authorList>
            <person name="Wang G."/>
        </authorList>
    </citation>
    <scope>NUCLEOTIDE SEQUENCE</scope>
    <source>
        <strain evidence="3">BMA12</strain>
    </source>
</reference>
<evidence type="ECO:0000256" key="1">
    <source>
        <dbReference type="ARBA" id="ARBA00022729"/>
    </source>
</evidence>
<dbReference type="Pfam" id="PF13517">
    <property type="entry name" value="FG-GAP_3"/>
    <property type="match status" value="4"/>
</dbReference>
<evidence type="ECO:0000313" key="4">
    <source>
        <dbReference type="Proteomes" id="UP001172083"/>
    </source>
</evidence>
<proteinExistence type="predicted"/>
<protein>
    <submittedName>
        <fullName evidence="3">VCBS repeat-containing protein</fullName>
    </submittedName>
</protein>
<dbReference type="InterPro" id="IPR028994">
    <property type="entry name" value="Integrin_alpha_N"/>
</dbReference>
<name>A0ABT8L298_9BACT</name>
<dbReference type="InterPro" id="IPR027039">
    <property type="entry name" value="Crtac1"/>
</dbReference>
<comment type="caution">
    <text evidence="3">The sequence shown here is derived from an EMBL/GenBank/DDBJ whole genome shotgun (WGS) entry which is preliminary data.</text>
</comment>
<evidence type="ECO:0000259" key="2">
    <source>
        <dbReference type="Pfam" id="PF07593"/>
    </source>
</evidence>
<dbReference type="RefSeq" id="WP_346756715.1">
    <property type="nucleotide sequence ID" value="NZ_JAUJEB010000001.1"/>
</dbReference>
<dbReference type="InterPro" id="IPR013517">
    <property type="entry name" value="FG-GAP"/>
</dbReference>
<gene>
    <name evidence="3" type="ORF">QQ020_04945</name>
</gene>
<dbReference type="EMBL" id="JAUJEB010000001">
    <property type="protein sequence ID" value="MDN5211381.1"/>
    <property type="molecule type" value="Genomic_DNA"/>
</dbReference>
<evidence type="ECO:0000313" key="3">
    <source>
        <dbReference type="EMBL" id="MDN5211381.1"/>
    </source>
</evidence>
<dbReference type="InterPro" id="IPR011519">
    <property type="entry name" value="UnbV_ASPIC"/>
</dbReference>